<organism evidence="1 2">
    <name type="scientific">Archangium lansingense</name>
    <dbReference type="NCBI Taxonomy" id="2995310"/>
    <lineage>
        <taxon>Bacteria</taxon>
        <taxon>Pseudomonadati</taxon>
        <taxon>Myxococcota</taxon>
        <taxon>Myxococcia</taxon>
        <taxon>Myxococcales</taxon>
        <taxon>Cystobacterineae</taxon>
        <taxon>Archangiaceae</taxon>
        <taxon>Archangium</taxon>
    </lineage>
</organism>
<sequence>MSGEESEQLVKVFFELQQDEDGYPPVTCESMWAKPVGDGLYRLGNIPFFARGVAYEDVVSAVRRDDGTLGFVEVVRPSGHSTLRVIIYEASEAPALRHELEVLGCDTEQSHIPNLFAVDVPPAVSLEAVRRLLEAGIASERWEYEEACLPGV</sequence>
<keyword evidence="2" id="KW-1185">Reference proteome</keyword>
<dbReference type="Pfam" id="PF14085">
    <property type="entry name" value="DUF4265"/>
    <property type="match status" value="1"/>
</dbReference>
<comment type="caution">
    <text evidence="1">The sequence shown here is derived from an EMBL/GenBank/DDBJ whole genome shotgun (WGS) entry which is preliminary data.</text>
</comment>
<proteinExistence type="predicted"/>
<accession>A0ABT4A2W3</accession>
<evidence type="ECO:0000313" key="1">
    <source>
        <dbReference type="EMBL" id="MCY1075619.1"/>
    </source>
</evidence>
<dbReference type="InterPro" id="IPR025361">
    <property type="entry name" value="DUF4265"/>
</dbReference>
<protein>
    <submittedName>
        <fullName evidence="1">DUF4265 domain-containing protein</fullName>
    </submittedName>
</protein>
<evidence type="ECO:0000313" key="2">
    <source>
        <dbReference type="Proteomes" id="UP001207654"/>
    </source>
</evidence>
<dbReference type="RefSeq" id="WP_267534544.1">
    <property type="nucleotide sequence ID" value="NZ_JAPNKA010000001.1"/>
</dbReference>
<dbReference type="Proteomes" id="UP001207654">
    <property type="component" value="Unassembled WGS sequence"/>
</dbReference>
<gene>
    <name evidence="1" type="ORF">OV287_14130</name>
</gene>
<dbReference type="EMBL" id="JAPNKA010000001">
    <property type="protein sequence ID" value="MCY1075619.1"/>
    <property type="molecule type" value="Genomic_DNA"/>
</dbReference>
<reference evidence="1 2" key="1">
    <citation type="submission" date="2022-11" db="EMBL/GenBank/DDBJ databases">
        <title>Minimal conservation of predation-associated metabolite biosynthetic gene clusters underscores biosynthetic potential of Myxococcota including descriptions for ten novel species: Archangium lansinium sp. nov., Myxococcus landrumus sp. nov., Nannocystis bai.</title>
        <authorList>
            <person name="Ahearne A."/>
            <person name="Stevens C."/>
            <person name="Phillips K."/>
        </authorList>
    </citation>
    <scope>NUCLEOTIDE SEQUENCE [LARGE SCALE GENOMIC DNA]</scope>
    <source>
        <strain evidence="1 2">MIWBW</strain>
    </source>
</reference>
<name>A0ABT4A2W3_9BACT</name>